<accession>A0A1H5RJ99</accession>
<proteinExistence type="predicted"/>
<gene>
    <name evidence="3" type="ORF">SAMN05421837_12174</name>
</gene>
<feature type="transmembrane region" description="Helical" evidence="2">
    <location>
        <begin position="15"/>
        <end position="36"/>
    </location>
</feature>
<keyword evidence="2" id="KW-0812">Transmembrane</keyword>
<keyword evidence="4" id="KW-1185">Reference proteome</keyword>
<name>A0A1H5RJ99_9PSEU</name>
<evidence type="ECO:0000256" key="2">
    <source>
        <dbReference type="SAM" id="Phobius"/>
    </source>
</evidence>
<dbReference type="EMBL" id="FNUJ01000021">
    <property type="protein sequence ID" value="SEF38443.1"/>
    <property type="molecule type" value="Genomic_DNA"/>
</dbReference>
<evidence type="ECO:0000313" key="4">
    <source>
        <dbReference type="Proteomes" id="UP000198878"/>
    </source>
</evidence>
<sequence length="277" mass="27764">MDTSQTDYALVRHPVVLRVLVVAGALFGFTLLALAVSGAANASEGSPPPDRAGLLDRTGDTAHDVLKHAQPVLKPVTGTVHAVTSHVAPVVKPVTSGLEPALAPLTRPVLQAAEPVLSALRPVTEPVARAIGAEPVATAVTDQRAKPTPRGDVSAPPVVAAPGELVTPIDRTAPAVDEQSGGQRRLDVQVGARHVAGDADAAGVAGPLSGSGGGGPLADVTGTSGAMSAGSGGQHGGEYAVTAAGSVIPGADRTWRAPPAGSWSLHWLEYYGNDHPS</sequence>
<keyword evidence="2" id="KW-0472">Membrane</keyword>
<dbReference type="STRING" id="218821.SAMN05421837_12174"/>
<feature type="region of interest" description="Disordered" evidence="1">
    <location>
        <begin position="139"/>
        <end position="158"/>
    </location>
</feature>
<dbReference type="Proteomes" id="UP000198878">
    <property type="component" value="Unassembled WGS sequence"/>
</dbReference>
<reference evidence="4" key="1">
    <citation type="submission" date="2016-10" db="EMBL/GenBank/DDBJ databases">
        <authorList>
            <person name="Varghese N."/>
            <person name="Submissions S."/>
        </authorList>
    </citation>
    <scope>NUCLEOTIDE SEQUENCE [LARGE SCALE GENOMIC DNA]</scope>
    <source>
        <strain evidence="4">DSM 44654</strain>
    </source>
</reference>
<organism evidence="3 4">
    <name type="scientific">Amycolatopsis pretoriensis</name>
    <dbReference type="NCBI Taxonomy" id="218821"/>
    <lineage>
        <taxon>Bacteria</taxon>
        <taxon>Bacillati</taxon>
        <taxon>Actinomycetota</taxon>
        <taxon>Actinomycetes</taxon>
        <taxon>Pseudonocardiales</taxon>
        <taxon>Pseudonocardiaceae</taxon>
        <taxon>Amycolatopsis</taxon>
    </lineage>
</organism>
<evidence type="ECO:0000313" key="3">
    <source>
        <dbReference type="EMBL" id="SEF38443.1"/>
    </source>
</evidence>
<keyword evidence="2" id="KW-1133">Transmembrane helix</keyword>
<evidence type="ECO:0000256" key="1">
    <source>
        <dbReference type="SAM" id="MobiDB-lite"/>
    </source>
</evidence>
<protein>
    <submittedName>
        <fullName evidence="3">Uncharacterized protein</fullName>
    </submittedName>
</protein>
<dbReference type="AlphaFoldDB" id="A0A1H5RJ99"/>